<feature type="transmembrane region" description="Helical" evidence="1">
    <location>
        <begin position="6"/>
        <end position="28"/>
    </location>
</feature>
<name>A0A1V9X3E5_9ACAR</name>
<keyword evidence="1" id="KW-0472">Membrane</keyword>
<gene>
    <name evidence="2" type="ORF">BIW11_13309</name>
</gene>
<comment type="caution">
    <text evidence="2">The sequence shown here is derived from an EMBL/GenBank/DDBJ whole genome shotgun (WGS) entry which is preliminary data.</text>
</comment>
<dbReference type="InParanoid" id="A0A1V9X3E5"/>
<protein>
    <submittedName>
        <fullName evidence="2">Uncharacterized protein</fullName>
    </submittedName>
</protein>
<keyword evidence="1" id="KW-1133">Transmembrane helix</keyword>
<accession>A0A1V9X3E5</accession>
<dbReference type="AlphaFoldDB" id="A0A1V9X3E5"/>
<dbReference type="EMBL" id="MNPL01027318">
    <property type="protein sequence ID" value="OQR67792.1"/>
    <property type="molecule type" value="Genomic_DNA"/>
</dbReference>
<sequence>MLTFMPQAVVCGGAMFSCLILSGIINLSRSIMCRFRCRSSKDDSSMWSDVMKGAVRVPPENLSQIRISVTPATPTETSSTYGPYHTYQQGSTHPYDIEHRHSRYVYASLTPHGLVTAI</sequence>
<keyword evidence="1" id="KW-0812">Transmembrane</keyword>
<organism evidence="2 3">
    <name type="scientific">Tropilaelaps mercedesae</name>
    <dbReference type="NCBI Taxonomy" id="418985"/>
    <lineage>
        <taxon>Eukaryota</taxon>
        <taxon>Metazoa</taxon>
        <taxon>Ecdysozoa</taxon>
        <taxon>Arthropoda</taxon>
        <taxon>Chelicerata</taxon>
        <taxon>Arachnida</taxon>
        <taxon>Acari</taxon>
        <taxon>Parasitiformes</taxon>
        <taxon>Mesostigmata</taxon>
        <taxon>Gamasina</taxon>
        <taxon>Dermanyssoidea</taxon>
        <taxon>Laelapidae</taxon>
        <taxon>Tropilaelaps</taxon>
    </lineage>
</organism>
<proteinExistence type="predicted"/>
<keyword evidence="3" id="KW-1185">Reference proteome</keyword>
<evidence type="ECO:0000256" key="1">
    <source>
        <dbReference type="SAM" id="Phobius"/>
    </source>
</evidence>
<dbReference type="Proteomes" id="UP000192247">
    <property type="component" value="Unassembled WGS sequence"/>
</dbReference>
<reference evidence="2 3" key="1">
    <citation type="journal article" date="2017" name="Gigascience">
        <title>Draft genome of the honey bee ectoparasitic mite, Tropilaelaps mercedesae, is shaped by the parasitic life history.</title>
        <authorList>
            <person name="Dong X."/>
            <person name="Armstrong S.D."/>
            <person name="Xia D."/>
            <person name="Makepeace B.L."/>
            <person name="Darby A.C."/>
            <person name="Kadowaki T."/>
        </authorList>
    </citation>
    <scope>NUCLEOTIDE SEQUENCE [LARGE SCALE GENOMIC DNA]</scope>
    <source>
        <strain evidence="2">Wuxi-XJTLU</strain>
    </source>
</reference>
<evidence type="ECO:0000313" key="3">
    <source>
        <dbReference type="Proteomes" id="UP000192247"/>
    </source>
</evidence>
<evidence type="ECO:0000313" key="2">
    <source>
        <dbReference type="EMBL" id="OQR67792.1"/>
    </source>
</evidence>